<keyword evidence="7" id="KW-1185">Reference proteome</keyword>
<dbReference type="InterPro" id="IPR003313">
    <property type="entry name" value="AraC-bd"/>
</dbReference>
<dbReference type="InterPro" id="IPR011051">
    <property type="entry name" value="RmlC_Cupin_sf"/>
</dbReference>
<evidence type="ECO:0000256" key="4">
    <source>
        <dbReference type="ARBA" id="ARBA00023163"/>
    </source>
</evidence>
<dbReference type="Gene3D" id="2.60.120.10">
    <property type="entry name" value="Jelly Rolls"/>
    <property type="match status" value="1"/>
</dbReference>
<dbReference type="PANTHER" id="PTHR43280">
    <property type="entry name" value="ARAC-FAMILY TRANSCRIPTIONAL REGULATOR"/>
    <property type="match status" value="1"/>
</dbReference>
<dbReference type="SUPFAM" id="SSF46689">
    <property type="entry name" value="Homeodomain-like"/>
    <property type="match status" value="1"/>
</dbReference>
<keyword evidence="4" id="KW-0804">Transcription</keyword>
<dbReference type="InterPro" id="IPR018060">
    <property type="entry name" value="HTH_AraC"/>
</dbReference>
<dbReference type="PRINTS" id="PR00032">
    <property type="entry name" value="HTHARAC"/>
</dbReference>
<dbReference type="PANTHER" id="PTHR43280:SF32">
    <property type="entry name" value="TRANSCRIPTIONAL REGULATORY PROTEIN"/>
    <property type="match status" value="1"/>
</dbReference>
<accession>A0ABW4B1H5</accession>
<dbReference type="Pfam" id="PF12833">
    <property type="entry name" value="HTH_18"/>
    <property type="match status" value="1"/>
</dbReference>
<keyword evidence="3" id="KW-0010">Activator</keyword>
<evidence type="ECO:0000313" key="7">
    <source>
        <dbReference type="Proteomes" id="UP001597059"/>
    </source>
</evidence>
<keyword evidence="2" id="KW-0238">DNA-binding</keyword>
<dbReference type="InterPro" id="IPR014710">
    <property type="entry name" value="RmlC-like_jellyroll"/>
</dbReference>
<proteinExistence type="predicted"/>
<evidence type="ECO:0000256" key="3">
    <source>
        <dbReference type="ARBA" id="ARBA00023159"/>
    </source>
</evidence>
<dbReference type="RefSeq" id="WP_377366563.1">
    <property type="nucleotide sequence ID" value="NZ_JBHTMN010000009.1"/>
</dbReference>
<dbReference type="InterPro" id="IPR020449">
    <property type="entry name" value="Tscrpt_reg_AraC-type_HTH"/>
</dbReference>
<dbReference type="InterPro" id="IPR009057">
    <property type="entry name" value="Homeodomain-like_sf"/>
</dbReference>
<comment type="caution">
    <text evidence="6">The sequence shown here is derived from an EMBL/GenBank/DDBJ whole genome shotgun (WGS) entry which is preliminary data.</text>
</comment>
<dbReference type="Proteomes" id="UP001597059">
    <property type="component" value="Unassembled WGS sequence"/>
</dbReference>
<dbReference type="EMBL" id="JBHTMN010000009">
    <property type="protein sequence ID" value="MFD1383359.1"/>
    <property type="molecule type" value="Genomic_DNA"/>
</dbReference>
<feature type="domain" description="HTH araC/xylS-type" evidence="5">
    <location>
        <begin position="189"/>
        <end position="287"/>
    </location>
</feature>
<dbReference type="Gene3D" id="1.10.10.60">
    <property type="entry name" value="Homeodomain-like"/>
    <property type="match status" value="1"/>
</dbReference>
<reference evidence="7" key="1">
    <citation type="journal article" date="2019" name="Int. J. Syst. Evol. Microbiol.">
        <title>The Global Catalogue of Microorganisms (GCM) 10K type strain sequencing project: providing services to taxonomists for standard genome sequencing and annotation.</title>
        <authorList>
            <consortium name="The Broad Institute Genomics Platform"/>
            <consortium name="The Broad Institute Genome Sequencing Center for Infectious Disease"/>
            <person name="Wu L."/>
            <person name="Ma J."/>
        </authorList>
    </citation>
    <scope>NUCLEOTIDE SEQUENCE [LARGE SCALE GENOMIC DNA]</scope>
    <source>
        <strain evidence="7">JCM 30774</strain>
    </source>
</reference>
<evidence type="ECO:0000256" key="1">
    <source>
        <dbReference type="ARBA" id="ARBA00023015"/>
    </source>
</evidence>
<dbReference type="Pfam" id="PF02311">
    <property type="entry name" value="AraC_binding"/>
    <property type="match status" value="1"/>
</dbReference>
<evidence type="ECO:0000259" key="5">
    <source>
        <dbReference type="PROSITE" id="PS01124"/>
    </source>
</evidence>
<protein>
    <submittedName>
        <fullName evidence="6">Helix-turn-helix domain-containing protein</fullName>
    </submittedName>
</protein>
<gene>
    <name evidence="6" type="ORF">ACFQ45_08270</name>
</gene>
<dbReference type="CDD" id="cd06999">
    <property type="entry name" value="cupin_HpaA-like_N"/>
    <property type="match status" value="1"/>
</dbReference>
<dbReference type="SMART" id="SM00342">
    <property type="entry name" value="HTH_ARAC"/>
    <property type="match status" value="1"/>
</dbReference>
<keyword evidence="1" id="KW-0805">Transcription regulation</keyword>
<evidence type="ECO:0000256" key="2">
    <source>
        <dbReference type="ARBA" id="ARBA00023125"/>
    </source>
</evidence>
<dbReference type="PROSITE" id="PS01124">
    <property type="entry name" value="HTH_ARAC_FAMILY_2"/>
    <property type="match status" value="1"/>
</dbReference>
<organism evidence="6 7">
    <name type="scientific">Rhodanobacter aciditrophus</name>
    <dbReference type="NCBI Taxonomy" id="1623218"/>
    <lineage>
        <taxon>Bacteria</taxon>
        <taxon>Pseudomonadati</taxon>
        <taxon>Pseudomonadota</taxon>
        <taxon>Gammaproteobacteria</taxon>
        <taxon>Lysobacterales</taxon>
        <taxon>Rhodanobacteraceae</taxon>
        <taxon>Rhodanobacter</taxon>
    </lineage>
</organism>
<dbReference type="SUPFAM" id="SSF51182">
    <property type="entry name" value="RmlC-like cupins"/>
    <property type="match status" value="1"/>
</dbReference>
<evidence type="ECO:0000313" key="6">
    <source>
        <dbReference type="EMBL" id="MFD1383359.1"/>
    </source>
</evidence>
<name>A0ABW4B1H5_9GAMM</name>
<sequence>MQKNIPQFGLYGEGRWIDDPEFVHIEDIEARSGELGWRIKAHQHTQLFQILLLNHGSVQVKMDTETRYLEGKWAIIVPPGIVHGFRFSPETDGSVLSISDSLLEQTPDKLGKHTQALTTPGFINFNRLPEAFQHVRQLIELLEYEFQQVHEGKNALIEHLLKAILVLVVRHQVATSPDAPLSNDDTLINRLKILVNERYKNHLKTLDYANQLNVSEKKLNRVTQQAFGKTVVQLVHERLMLEAKRHLVYTQKSVEEIAYDLGFKDAGYFSRFFKRQEKLTPGKYRQLSDPIAL</sequence>
<dbReference type="InterPro" id="IPR047264">
    <property type="entry name" value="Cupin_HpaA-like_N"/>
</dbReference>